<evidence type="ECO:0000313" key="2">
    <source>
        <dbReference type="EMBL" id="SUB32345.1"/>
    </source>
</evidence>
<feature type="region of interest" description="Disordered" evidence="1">
    <location>
        <begin position="1"/>
        <end position="31"/>
    </location>
</feature>
<accession>A0A379B143</accession>
<proteinExistence type="predicted"/>
<organism evidence="2">
    <name type="scientific">Neisseria gonorrhoeae</name>
    <dbReference type="NCBI Taxonomy" id="485"/>
    <lineage>
        <taxon>Bacteria</taxon>
        <taxon>Pseudomonadati</taxon>
        <taxon>Pseudomonadota</taxon>
        <taxon>Betaproteobacteria</taxon>
        <taxon>Neisseriales</taxon>
        <taxon>Neisseriaceae</taxon>
        <taxon>Neisseria</taxon>
    </lineage>
</organism>
<evidence type="ECO:0000256" key="1">
    <source>
        <dbReference type="SAM" id="MobiDB-lite"/>
    </source>
</evidence>
<dbReference type="AlphaFoldDB" id="A0A379B143"/>
<protein>
    <submittedName>
        <fullName evidence="2">ATP-dependent DNA helicase DinG</fullName>
    </submittedName>
</protein>
<sequence>MPEPPSDNDTVPHPRNVKMTPNHPPTDTMLTDLEKTPSATITKISAKTCPVSVRVLRSGK</sequence>
<gene>
    <name evidence="2" type="primary">dinG_3</name>
    <name evidence="2" type="ORF">NCTC11421_03780</name>
</gene>
<keyword evidence="2" id="KW-0547">Nucleotide-binding</keyword>
<keyword evidence="2" id="KW-0378">Hydrolase</keyword>
<name>A0A379B143_NEIGO</name>
<dbReference type="EMBL" id="UGRI01000002">
    <property type="protein sequence ID" value="SUB32345.1"/>
    <property type="molecule type" value="Genomic_DNA"/>
</dbReference>
<keyword evidence="2" id="KW-0067">ATP-binding</keyword>
<keyword evidence="2" id="KW-0347">Helicase</keyword>
<reference evidence="2" key="1">
    <citation type="submission" date="2018-06" db="EMBL/GenBank/DDBJ databases">
        <authorList>
            <consortium name="Pathogen Informatics"/>
            <person name="Doyle S."/>
        </authorList>
    </citation>
    <scope>NUCLEOTIDE SEQUENCE [LARGE SCALE GENOMIC DNA]</scope>
    <source>
        <strain evidence="2">NCTC11421</strain>
    </source>
</reference>
<dbReference type="GO" id="GO:0004386">
    <property type="term" value="F:helicase activity"/>
    <property type="evidence" value="ECO:0007669"/>
    <property type="project" value="UniProtKB-KW"/>
</dbReference>